<feature type="binding site" evidence="10">
    <location>
        <position position="352"/>
    </location>
    <ligand>
        <name>Fe cation</name>
        <dbReference type="ChEBI" id="CHEBI:24875"/>
    </ligand>
</feature>
<reference evidence="13 14" key="1">
    <citation type="submission" date="2015-03" db="EMBL/GenBank/DDBJ databases">
        <title>Genomics and transcriptomics of the oil-accumulating basidiomycete yeast T. oleaginosus allow insights into substrate utilization and the diverse evolutionary trajectories of mating systems in fungi.</title>
        <authorList>
            <consortium name="DOE Joint Genome Institute"/>
            <person name="Kourist R."/>
            <person name="Kracht O."/>
            <person name="Bracharz F."/>
            <person name="Lipzen A."/>
            <person name="Nolan M."/>
            <person name="Ohm R."/>
            <person name="Grigoriev I."/>
            <person name="Sun S."/>
            <person name="Heitman J."/>
            <person name="Bruck T."/>
            <person name="Nowrousian M."/>
        </authorList>
    </citation>
    <scope>NUCLEOTIDE SEQUENCE [LARGE SCALE GENOMIC DNA]</scope>
    <source>
        <strain evidence="13 14">IBC0246</strain>
    </source>
</reference>
<comment type="cofactor">
    <cofactor evidence="1 10">
        <name>Fe cation</name>
        <dbReference type="ChEBI" id="CHEBI:24875"/>
    </cofactor>
</comment>
<dbReference type="InterPro" id="IPR005708">
    <property type="entry name" value="Homogentis_dOase"/>
</dbReference>
<protein>
    <recommendedName>
        <fullName evidence="4">homogentisate 1,2-dioxygenase</fullName>
        <ecNumber evidence="4">1.13.11.5</ecNumber>
    </recommendedName>
</protein>
<dbReference type="Pfam" id="PF04209">
    <property type="entry name" value="HgmA_C"/>
    <property type="match status" value="1"/>
</dbReference>
<evidence type="ECO:0000256" key="6">
    <source>
        <dbReference type="ARBA" id="ARBA00022964"/>
    </source>
</evidence>
<feature type="active site" description="Proton acceptor" evidence="9">
    <location>
        <position position="309"/>
    </location>
</feature>
<evidence type="ECO:0000256" key="10">
    <source>
        <dbReference type="PIRSR" id="PIRSR605708-2"/>
    </source>
</evidence>
<evidence type="ECO:0000256" key="7">
    <source>
        <dbReference type="ARBA" id="ARBA00023002"/>
    </source>
</evidence>
<keyword evidence="6 13" id="KW-0223">Dioxygenase</keyword>
<dbReference type="InterPro" id="IPR046451">
    <property type="entry name" value="HgmA_C"/>
</dbReference>
<dbReference type="CDD" id="cd07000">
    <property type="entry name" value="cupin_HGO_N"/>
    <property type="match status" value="1"/>
</dbReference>
<evidence type="ECO:0000256" key="3">
    <source>
        <dbReference type="ARBA" id="ARBA00007757"/>
    </source>
</evidence>
<comment type="pathway">
    <text evidence="2">Amino-acid degradation; L-phenylalanine degradation; acetoacetate and fumarate from L-phenylalanine: step 4/6.</text>
</comment>
<dbReference type="EC" id="1.13.11.5" evidence="4"/>
<evidence type="ECO:0000313" key="14">
    <source>
        <dbReference type="Proteomes" id="UP000053611"/>
    </source>
</evidence>
<dbReference type="GO" id="GO:0006559">
    <property type="term" value="P:L-phenylalanine catabolic process"/>
    <property type="evidence" value="ECO:0007669"/>
    <property type="project" value="UniProtKB-UniPathway"/>
</dbReference>
<dbReference type="Proteomes" id="UP000053611">
    <property type="component" value="Unassembled WGS sequence"/>
</dbReference>
<evidence type="ECO:0000256" key="5">
    <source>
        <dbReference type="ARBA" id="ARBA00022723"/>
    </source>
</evidence>
<dbReference type="PANTHER" id="PTHR11056">
    <property type="entry name" value="HOMOGENTISATE 1,2-DIOXYGENASE"/>
    <property type="match status" value="1"/>
</dbReference>
<keyword evidence="7" id="KW-0560">Oxidoreductase</keyword>
<evidence type="ECO:0000256" key="9">
    <source>
        <dbReference type="PIRSR" id="PIRSR605708-1"/>
    </source>
</evidence>
<comment type="similarity">
    <text evidence="3">Belongs to the homogentisate dioxygenase family.</text>
</comment>
<feature type="domain" description="Homogentisate 1,2-dioxygenase N-terminal" evidence="12">
    <location>
        <begin position="16"/>
        <end position="296"/>
    </location>
</feature>
<dbReference type="GO" id="GO:0046872">
    <property type="term" value="F:metal ion binding"/>
    <property type="evidence" value="ECO:0007669"/>
    <property type="project" value="UniProtKB-KW"/>
</dbReference>
<evidence type="ECO:0000256" key="8">
    <source>
        <dbReference type="ARBA" id="ARBA00023004"/>
    </source>
</evidence>
<dbReference type="InterPro" id="IPR014710">
    <property type="entry name" value="RmlC-like_jellyroll"/>
</dbReference>
<dbReference type="GO" id="GO:0004411">
    <property type="term" value="F:homogentisate 1,2-dioxygenase activity"/>
    <property type="evidence" value="ECO:0007669"/>
    <property type="project" value="UniProtKB-EC"/>
</dbReference>
<evidence type="ECO:0000256" key="1">
    <source>
        <dbReference type="ARBA" id="ARBA00001962"/>
    </source>
</evidence>
<evidence type="ECO:0000313" key="13">
    <source>
        <dbReference type="EMBL" id="KLT41097.1"/>
    </source>
</evidence>
<dbReference type="Pfam" id="PF20510">
    <property type="entry name" value="HgmA_N"/>
    <property type="match status" value="1"/>
</dbReference>
<dbReference type="STRING" id="879819.A0A0J0XJ38"/>
<evidence type="ECO:0000259" key="11">
    <source>
        <dbReference type="Pfam" id="PF04209"/>
    </source>
</evidence>
<feature type="binding site" evidence="10">
    <location>
        <position position="366"/>
    </location>
    <ligand>
        <name>homogentisate</name>
        <dbReference type="ChEBI" id="CHEBI:16169"/>
    </ligand>
</feature>
<dbReference type="RefSeq" id="XP_018277588.1">
    <property type="nucleotide sequence ID" value="XM_018421450.1"/>
</dbReference>
<dbReference type="GO" id="GO:0006570">
    <property type="term" value="P:tyrosine metabolic process"/>
    <property type="evidence" value="ECO:0007669"/>
    <property type="project" value="InterPro"/>
</dbReference>
<feature type="binding site" evidence="10">
    <location>
        <position position="382"/>
    </location>
    <ligand>
        <name>Fe cation</name>
        <dbReference type="ChEBI" id="CHEBI:24875"/>
    </ligand>
</feature>
<feature type="binding site" evidence="10">
    <location>
        <position position="358"/>
    </location>
    <ligand>
        <name>Fe cation</name>
        <dbReference type="ChEBI" id="CHEBI:24875"/>
    </ligand>
</feature>
<dbReference type="GeneID" id="28982053"/>
<organism evidence="13 14">
    <name type="scientific">Cutaneotrichosporon oleaginosum</name>
    <dbReference type="NCBI Taxonomy" id="879819"/>
    <lineage>
        <taxon>Eukaryota</taxon>
        <taxon>Fungi</taxon>
        <taxon>Dikarya</taxon>
        <taxon>Basidiomycota</taxon>
        <taxon>Agaricomycotina</taxon>
        <taxon>Tremellomycetes</taxon>
        <taxon>Trichosporonales</taxon>
        <taxon>Trichosporonaceae</taxon>
        <taxon>Cutaneotrichosporon</taxon>
    </lineage>
</organism>
<evidence type="ECO:0000259" key="12">
    <source>
        <dbReference type="Pfam" id="PF20510"/>
    </source>
</evidence>
<dbReference type="Gene3D" id="2.60.120.10">
    <property type="entry name" value="Jelly Rolls"/>
    <property type="match status" value="1"/>
</dbReference>
<dbReference type="SUPFAM" id="SSF51182">
    <property type="entry name" value="RmlC-like cupins"/>
    <property type="match status" value="1"/>
</dbReference>
<keyword evidence="14" id="KW-1185">Reference proteome</keyword>
<dbReference type="UniPathway" id="UPA00139">
    <property type="reaction ID" value="UER00339"/>
</dbReference>
<evidence type="ECO:0000256" key="4">
    <source>
        <dbReference type="ARBA" id="ARBA00013127"/>
    </source>
</evidence>
<sequence length="457" mass="51034">MTISSANAKTGYDQLEYHPGFGGAFRSESVPNSLPKHAHVPEKVPYGLYTEGMTGSAFTAPRHSNRRSWLYRIRPSVVHNPYEEYSGNNSLVYNFNQDNTDEVKSTPQQLRWDPLKVKGAENLDFLDSIRTICGAGNAQLKSGVAIHWYQFGKDMDKKALYSSDGDFLFLPVKGELLIQTEYGRMHVPPCHIAVVQRNMKFTVSRVGEHSPNEPASGYILEAFNNHFVLPDLGPIGGNGLANIEDFETPTACYEDTDEEWLIVNKYGGKLFQYTQDHSPYDVVSWLGNYVPYRYDLQKFCSVGNISFDHADPSLQCVLQVPSDTPGTSIIDFCAFPRRWSAVNDTFRPPWFHRNIVTEFMATVSGYPSPRDGCNLHNPGSAHGPDSASTEMGYSGKIPDGPIQVGAEGSMICLMETYLPLNPTKWALEDSGSLQPNYHEQWQGIKRHHTLPASSYAG</sequence>
<dbReference type="PANTHER" id="PTHR11056:SF0">
    <property type="entry name" value="HOMOGENTISATE 1,2-DIOXYGENASE"/>
    <property type="match status" value="1"/>
</dbReference>
<accession>A0A0J0XJ38</accession>
<dbReference type="GO" id="GO:0005737">
    <property type="term" value="C:cytoplasm"/>
    <property type="evidence" value="ECO:0007669"/>
    <property type="project" value="TreeGrafter"/>
</dbReference>
<dbReference type="InterPro" id="IPR046452">
    <property type="entry name" value="HgmA_N"/>
</dbReference>
<dbReference type="OrthoDB" id="1689029at2759"/>
<keyword evidence="5 10" id="KW-0479">Metal-binding</keyword>
<dbReference type="InterPro" id="IPR011051">
    <property type="entry name" value="RmlC_Cupin_sf"/>
</dbReference>
<gene>
    <name evidence="13" type="ORF">CC85DRAFT_276606</name>
</gene>
<keyword evidence="8 10" id="KW-0408">Iron</keyword>
<name>A0A0J0XJ38_9TREE</name>
<feature type="binding site" evidence="10">
    <location>
        <position position="382"/>
    </location>
    <ligand>
        <name>homogentisate</name>
        <dbReference type="ChEBI" id="CHEBI:16169"/>
    </ligand>
</feature>
<evidence type="ECO:0000256" key="2">
    <source>
        <dbReference type="ARBA" id="ARBA00004704"/>
    </source>
</evidence>
<proteinExistence type="inferred from homology"/>
<dbReference type="EMBL" id="KQ087223">
    <property type="protein sequence ID" value="KLT41097.1"/>
    <property type="molecule type" value="Genomic_DNA"/>
</dbReference>
<dbReference type="AlphaFoldDB" id="A0A0J0XJ38"/>
<feature type="domain" description="Homogentisate 1,2-dioxygenase C-terminal" evidence="11">
    <location>
        <begin position="297"/>
        <end position="447"/>
    </location>
</feature>